<feature type="signal peptide" evidence="6">
    <location>
        <begin position="1"/>
        <end position="22"/>
    </location>
</feature>
<evidence type="ECO:0000256" key="3">
    <source>
        <dbReference type="ARBA" id="ARBA00022692"/>
    </source>
</evidence>
<evidence type="ECO:0000256" key="2">
    <source>
        <dbReference type="ARBA" id="ARBA00022452"/>
    </source>
</evidence>
<dbReference type="InterPro" id="IPR011250">
    <property type="entry name" value="OMP/PagP_B-barrel"/>
</dbReference>
<keyword evidence="2" id="KW-1134">Transmembrane beta strand</keyword>
<organism evidence="7">
    <name type="scientific">Salmonella enterica subsp. enterica serovar Eastbourne</name>
    <dbReference type="NCBI Taxonomy" id="486993"/>
    <lineage>
        <taxon>Bacteria</taxon>
        <taxon>Pseudomonadati</taxon>
        <taxon>Pseudomonadota</taxon>
        <taxon>Gammaproteobacteria</taxon>
        <taxon>Enterobacterales</taxon>
        <taxon>Enterobacteriaceae</taxon>
        <taxon>Salmonella</taxon>
    </lineage>
</organism>
<dbReference type="SUPFAM" id="SSF56925">
    <property type="entry name" value="OMPA-like"/>
    <property type="match status" value="1"/>
</dbReference>
<dbReference type="PANTHER" id="PTHR35892:SF2">
    <property type="entry name" value="OUTER MEMBRANE PROTEIN PAGN"/>
    <property type="match status" value="1"/>
</dbReference>
<evidence type="ECO:0000256" key="5">
    <source>
        <dbReference type="ARBA" id="ARBA00023136"/>
    </source>
</evidence>
<dbReference type="PRINTS" id="PR00316">
    <property type="entry name" value="ENTEROVIROMP"/>
</dbReference>
<reference evidence="7" key="2">
    <citation type="submission" date="2018-07" db="EMBL/GenBank/DDBJ databases">
        <authorList>
            <consortium name="NCBI Pathogen Detection Project"/>
        </authorList>
    </citation>
    <scope>NUCLEOTIDE SEQUENCE</scope>
    <source>
        <strain evidence="7">M138</strain>
    </source>
</reference>
<evidence type="ECO:0000256" key="6">
    <source>
        <dbReference type="SAM" id="SignalP"/>
    </source>
</evidence>
<dbReference type="Gene3D" id="2.40.160.20">
    <property type="match status" value="1"/>
</dbReference>
<comment type="caution">
    <text evidence="7">The sequence shown here is derived from an EMBL/GenBank/DDBJ whole genome shotgun (WGS) entry which is preliminary data.</text>
</comment>
<protein>
    <recommendedName>
        <fullName evidence="8">Ail/Lom family outer membrane beta-barrel protein</fullName>
    </recommendedName>
</protein>
<keyword evidence="5" id="KW-0472">Membrane</keyword>
<keyword evidence="4 6" id="KW-0732">Signal</keyword>
<name>A0A702BBF3_SALET</name>
<dbReference type="PANTHER" id="PTHR35892">
    <property type="entry name" value="OUTER MEMBRANE PROTEIN PAGN-RELATED"/>
    <property type="match status" value="1"/>
</dbReference>
<dbReference type="InterPro" id="IPR051723">
    <property type="entry name" value="Bact_OM_Invasion-Related"/>
</dbReference>
<reference evidence="7" key="1">
    <citation type="journal article" date="2018" name="Genome Biol.">
        <title>SKESA: strategic k-mer extension for scrupulous assemblies.</title>
        <authorList>
            <person name="Souvorov A."/>
            <person name="Agarwala R."/>
            <person name="Lipman D.J."/>
        </authorList>
    </citation>
    <scope>NUCLEOTIDE SEQUENCE</scope>
    <source>
        <strain evidence="7">M138</strain>
    </source>
</reference>
<comment type="subcellular location">
    <subcellularLocation>
        <location evidence="1">Membrane</location>
        <topology evidence="1">Multi-pass membrane protein</topology>
    </subcellularLocation>
</comment>
<accession>A0A702BBF3</accession>
<sequence>MKKIAVVIVAGLAAGSISVANAAAGDSTVSVGYAQIHSGGLKNAVEHYGGLLNSASDNMAGEVGGTIPDGAFSAGADKYKDPRGINIKYRYEFDDNWGVIGSFTYAREKYDGHINLSEPSGDVSGSGKGSIKGDYFSLLAGPAYRVNDYVSGYAMIGLAKSKIKYSADYAYNDYGDSENGSYREDRSRTSFAYGVGLQFNPVKNIAIDVAYEGSGSGDWKTNGFNVGVGYTF</sequence>
<dbReference type="PROSITE" id="PS00694">
    <property type="entry name" value="ENT_VIR_OMP_1"/>
    <property type="match status" value="1"/>
</dbReference>
<evidence type="ECO:0008006" key="8">
    <source>
        <dbReference type="Google" id="ProtNLM"/>
    </source>
</evidence>
<dbReference type="GO" id="GO:0016020">
    <property type="term" value="C:membrane"/>
    <property type="evidence" value="ECO:0007669"/>
    <property type="project" value="UniProtKB-SubCell"/>
</dbReference>
<dbReference type="InterPro" id="IPR000758">
    <property type="entry name" value="Enterovir_OMP"/>
</dbReference>
<keyword evidence="3" id="KW-0812">Transmembrane</keyword>
<dbReference type="EMBL" id="DAAMHJ010000033">
    <property type="protein sequence ID" value="HAC6678760.1"/>
    <property type="molecule type" value="Genomic_DNA"/>
</dbReference>
<gene>
    <name evidence="7" type="ORF">G0D12_24210</name>
</gene>
<dbReference type="GO" id="GO:0044384">
    <property type="term" value="C:host outer membrane"/>
    <property type="evidence" value="ECO:0007669"/>
    <property type="project" value="InterPro"/>
</dbReference>
<evidence type="ECO:0000256" key="4">
    <source>
        <dbReference type="ARBA" id="ARBA00022729"/>
    </source>
</evidence>
<dbReference type="AlphaFoldDB" id="A0A702BBF3"/>
<feature type="chain" id="PRO_5027839380" description="Ail/Lom family outer membrane beta-barrel protein" evidence="6">
    <location>
        <begin position="23"/>
        <end position="232"/>
    </location>
</feature>
<proteinExistence type="predicted"/>
<evidence type="ECO:0000256" key="1">
    <source>
        <dbReference type="ARBA" id="ARBA00004141"/>
    </source>
</evidence>
<dbReference type="Pfam" id="PF06316">
    <property type="entry name" value="Ail_Lom"/>
    <property type="match status" value="1"/>
</dbReference>
<evidence type="ECO:0000313" key="7">
    <source>
        <dbReference type="EMBL" id="HAC6678760.1"/>
    </source>
</evidence>